<keyword evidence="1" id="KW-0472">Membrane</keyword>
<dbReference type="RefSeq" id="WP_077546987.1">
    <property type="nucleotide sequence ID" value="NZ_JACHEJ010000004.1"/>
</dbReference>
<feature type="transmembrane region" description="Helical" evidence="1">
    <location>
        <begin position="144"/>
        <end position="169"/>
    </location>
</feature>
<feature type="transmembrane region" description="Helical" evidence="1">
    <location>
        <begin position="378"/>
        <end position="397"/>
    </location>
</feature>
<comment type="caution">
    <text evidence="2">The sequence shown here is derived from an EMBL/GenBank/DDBJ whole genome shotgun (WGS) entry which is preliminary data.</text>
</comment>
<feature type="transmembrane region" description="Helical" evidence="1">
    <location>
        <begin position="109"/>
        <end position="132"/>
    </location>
</feature>
<feature type="transmembrane region" description="Helical" evidence="1">
    <location>
        <begin position="323"/>
        <end position="341"/>
    </location>
</feature>
<dbReference type="Proteomes" id="UP000535501">
    <property type="component" value="Unassembled WGS sequence"/>
</dbReference>
<feature type="transmembrane region" description="Helical" evidence="1">
    <location>
        <begin position="46"/>
        <end position="69"/>
    </location>
</feature>
<dbReference type="AlphaFoldDB" id="A0A7X0DCU3"/>
<feature type="transmembrane region" description="Helical" evidence="1">
    <location>
        <begin position="288"/>
        <end position="311"/>
    </location>
</feature>
<sequence length="451" mass="48550">MQGASISRWTMTYFATSLVFLLIGQALLVVGFGYPVLQVEAPETLVIVHLLAIGWLGLLFCGALLQFVPVLVARPLHAPSLALHALILLIVGLLLLCLGFLHLGGRIEVSAFLLPMGAMLLTIGFGFIIYMIGGTLVAGTPLALPARFVALGLLALGGTAGLGFLFSLQLSGLTGSTPLANFLPDGLSIHAYLGLVGWMSVSAFGVSYRLLAMFLLAPERERRTSQFAFYLLAASTTIAMSLVLVLLLNGTIHGLIYASLALAAVAALLFSSDVVVMYRQRKRKALELNTLITAVAVGALLVSVLAFILLATFGELQRQLAPLVYLVCFGWLTTLGLGQLYKIAAFMTWLEHYGPVLGRQAVPRVQDLVNERRASRWFYLYICAVAAAVLALLLGSIALFRTVALLQTVSVGMLALEIARTRRLRYVSLSSGSAVTMPRPNLFLPHPLERK</sequence>
<evidence type="ECO:0000313" key="2">
    <source>
        <dbReference type="EMBL" id="MBB6180273.1"/>
    </source>
</evidence>
<feature type="transmembrane region" description="Helical" evidence="1">
    <location>
        <begin position="254"/>
        <end position="276"/>
    </location>
</feature>
<feature type="transmembrane region" description="Helical" evidence="1">
    <location>
        <begin position="12"/>
        <end position="34"/>
    </location>
</feature>
<feature type="transmembrane region" description="Helical" evidence="1">
    <location>
        <begin position="189"/>
        <end position="215"/>
    </location>
</feature>
<proteinExistence type="predicted"/>
<feature type="transmembrane region" description="Helical" evidence="1">
    <location>
        <begin position="81"/>
        <end position="103"/>
    </location>
</feature>
<evidence type="ECO:0000256" key="1">
    <source>
        <dbReference type="SAM" id="Phobius"/>
    </source>
</evidence>
<feature type="transmembrane region" description="Helical" evidence="1">
    <location>
        <begin position="227"/>
        <end position="248"/>
    </location>
</feature>
<keyword evidence="1" id="KW-0812">Transmembrane</keyword>
<organism evidence="2 3">
    <name type="scientific">Pseudorhizobium flavum</name>
    <dbReference type="NCBI Taxonomy" id="1335061"/>
    <lineage>
        <taxon>Bacteria</taxon>
        <taxon>Pseudomonadati</taxon>
        <taxon>Pseudomonadota</taxon>
        <taxon>Alphaproteobacteria</taxon>
        <taxon>Hyphomicrobiales</taxon>
        <taxon>Rhizobiaceae</taxon>
        <taxon>Rhizobium/Agrobacterium group</taxon>
        <taxon>Pseudorhizobium</taxon>
    </lineage>
</organism>
<accession>A0A7X0DCU3</accession>
<evidence type="ECO:0000313" key="3">
    <source>
        <dbReference type="Proteomes" id="UP000535501"/>
    </source>
</evidence>
<dbReference type="EMBL" id="JACHEJ010000004">
    <property type="protein sequence ID" value="MBB6180273.1"/>
    <property type="molecule type" value="Genomic_DNA"/>
</dbReference>
<keyword evidence="3" id="KW-1185">Reference proteome</keyword>
<keyword evidence="1" id="KW-1133">Transmembrane helix</keyword>
<name>A0A7X0DCU3_9HYPH</name>
<gene>
    <name evidence="2" type="ORF">HNQ75_002248</name>
</gene>
<evidence type="ECO:0008006" key="4">
    <source>
        <dbReference type="Google" id="ProtNLM"/>
    </source>
</evidence>
<protein>
    <recommendedName>
        <fullName evidence="4">Transmembrane protein</fullName>
    </recommendedName>
</protein>
<reference evidence="2 3" key="1">
    <citation type="submission" date="2020-08" db="EMBL/GenBank/DDBJ databases">
        <title>Genomic Encyclopedia of Type Strains, Phase IV (KMG-IV): sequencing the most valuable type-strain genomes for metagenomic binning, comparative biology and taxonomic classification.</title>
        <authorList>
            <person name="Goeker M."/>
        </authorList>
    </citation>
    <scope>NUCLEOTIDE SEQUENCE [LARGE SCALE GENOMIC DNA]</scope>
    <source>
        <strain evidence="2 3">DSM 102134</strain>
    </source>
</reference>